<comment type="caution">
    <text evidence="2">The sequence shown here is derived from an EMBL/GenBank/DDBJ whole genome shotgun (WGS) entry which is preliminary data.</text>
</comment>
<gene>
    <name evidence="2" type="ORF">SDJN03_18689</name>
</gene>
<dbReference type="Proteomes" id="UP000685013">
    <property type="component" value="Chromosome 12"/>
</dbReference>
<keyword evidence="3" id="KW-1185">Reference proteome</keyword>
<keyword evidence="1" id="KW-1133">Transmembrane helix</keyword>
<organism evidence="2 3">
    <name type="scientific">Cucurbita argyrosperma subsp. sororia</name>
    <dbReference type="NCBI Taxonomy" id="37648"/>
    <lineage>
        <taxon>Eukaryota</taxon>
        <taxon>Viridiplantae</taxon>
        <taxon>Streptophyta</taxon>
        <taxon>Embryophyta</taxon>
        <taxon>Tracheophyta</taxon>
        <taxon>Spermatophyta</taxon>
        <taxon>Magnoliopsida</taxon>
        <taxon>eudicotyledons</taxon>
        <taxon>Gunneridae</taxon>
        <taxon>Pentapetalae</taxon>
        <taxon>rosids</taxon>
        <taxon>fabids</taxon>
        <taxon>Cucurbitales</taxon>
        <taxon>Cucurbitaceae</taxon>
        <taxon>Cucurbiteae</taxon>
        <taxon>Cucurbita</taxon>
    </lineage>
</organism>
<keyword evidence="1" id="KW-0472">Membrane</keyword>
<dbReference type="AlphaFoldDB" id="A0AAV6MSB3"/>
<reference evidence="2 3" key="1">
    <citation type="journal article" date="2021" name="Hortic Res">
        <title>The domestication of Cucurbita argyrosperma as revealed by the genome of its wild relative.</title>
        <authorList>
            <person name="Barrera-Redondo J."/>
            <person name="Sanchez-de la Vega G."/>
            <person name="Aguirre-Liguori J.A."/>
            <person name="Castellanos-Morales G."/>
            <person name="Gutierrez-Guerrero Y.T."/>
            <person name="Aguirre-Dugua X."/>
            <person name="Aguirre-Planter E."/>
            <person name="Tenaillon M.I."/>
            <person name="Lira-Saade R."/>
            <person name="Eguiarte L.E."/>
        </authorList>
    </citation>
    <scope>NUCLEOTIDE SEQUENCE [LARGE SCALE GENOMIC DNA]</scope>
    <source>
        <strain evidence="2">JBR-2021</strain>
    </source>
</reference>
<protein>
    <submittedName>
        <fullName evidence="2">Uncharacterized protein</fullName>
    </submittedName>
</protein>
<dbReference type="EMBL" id="JAGKQH010000012">
    <property type="protein sequence ID" value="KAG6585956.1"/>
    <property type="molecule type" value="Genomic_DNA"/>
</dbReference>
<name>A0AAV6MSB3_9ROSI</name>
<feature type="transmembrane region" description="Helical" evidence="1">
    <location>
        <begin position="22"/>
        <end position="45"/>
    </location>
</feature>
<accession>A0AAV6MSB3</accession>
<evidence type="ECO:0000256" key="1">
    <source>
        <dbReference type="SAM" id="Phobius"/>
    </source>
</evidence>
<sequence>MLRGTFRCTVGVGFSDCNNRSIPFACLLGVGAAQFVCLFFFDGWLGRLRNRSYVDARQLQQFFERLYLYGSRLLTSSSLTHALPWLTYPPDWLSAFIS</sequence>
<keyword evidence="1" id="KW-0812">Transmembrane</keyword>
<evidence type="ECO:0000313" key="3">
    <source>
        <dbReference type="Proteomes" id="UP000685013"/>
    </source>
</evidence>
<proteinExistence type="predicted"/>
<feature type="non-terminal residue" evidence="2">
    <location>
        <position position="1"/>
    </location>
</feature>
<evidence type="ECO:0000313" key="2">
    <source>
        <dbReference type="EMBL" id="KAG6585956.1"/>
    </source>
</evidence>